<evidence type="ECO:0000259" key="1">
    <source>
        <dbReference type="Pfam" id="PF00534"/>
    </source>
</evidence>
<dbReference type="AlphaFoldDB" id="A0A944GPL6"/>
<evidence type="ECO:0000313" key="3">
    <source>
        <dbReference type="Proteomes" id="UP000705379"/>
    </source>
</evidence>
<reference evidence="2" key="2">
    <citation type="journal article" date="2021" name="Microorganisms">
        <title>Bacterial Dimethylsulfoniopropionate Biosynthesis in the East China Sea.</title>
        <authorList>
            <person name="Liu J."/>
            <person name="Zhang Y."/>
            <person name="Liu J."/>
            <person name="Zhong H."/>
            <person name="Williams B.T."/>
            <person name="Zheng Y."/>
            <person name="Curson A.R.J."/>
            <person name="Sun C."/>
            <person name="Sun H."/>
            <person name="Song D."/>
            <person name="Wagner Mackenzie B."/>
            <person name="Bermejo Martinez A."/>
            <person name="Todd J.D."/>
            <person name="Zhang X.H."/>
        </authorList>
    </citation>
    <scope>NUCLEOTIDE SEQUENCE</scope>
    <source>
        <strain evidence="2">AESS21</strain>
    </source>
</reference>
<dbReference type="Proteomes" id="UP000705379">
    <property type="component" value="Unassembled WGS sequence"/>
</dbReference>
<dbReference type="PANTHER" id="PTHR45947">
    <property type="entry name" value="SULFOQUINOVOSYL TRANSFERASE SQD2"/>
    <property type="match status" value="1"/>
</dbReference>
<proteinExistence type="predicted"/>
<dbReference type="PANTHER" id="PTHR45947:SF3">
    <property type="entry name" value="SULFOQUINOVOSYL TRANSFERASE SQD2"/>
    <property type="match status" value="1"/>
</dbReference>
<dbReference type="Gene3D" id="3.40.50.2000">
    <property type="entry name" value="Glycogen Phosphorylase B"/>
    <property type="match status" value="2"/>
</dbReference>
<dbReference type="InterPro" id="IPR050194">
    <property type="entry name" value="Glycosyltransferase_grp1"/>
</dbReference>
<dbReference type="SUPFAM" id="SSF53756">
    <property type="entry name" value="UDP-Glycosyltransferase/glycogen phosphorylase"/>
    <property type="match status" value="1"/>
</dbReference>
<reference evidence="2" key="1">
    <citation type="submission" date="2018-08" db="EMBL/GenBank/DDBJ databases">
        <authorList>
            <person name="Jin W."/>
            <person name="Wang H."/>
            <person name="Yang Y."/>
            <person name="Li M."/>
            <person name="Liu J."/>
        </authorList>
    </citation>
    <scope>NUCLEOTIDE SEQUENCE</scope>
    <source>
        <strain evidence="2">AESS21</strain>
    </source>
</reference>
<dbReference type="GO" id="GO:0016758">
    <property type="term" value="F:hexosyltransferase activity"/>
    <property type="evidence" value="ECO:0007669"/>
    <property type="project" value="TreeGrafter"/>
</dbReference>
<feature type="domain" description="Glycosyl transferase family 1" evidence="1">
    <location>
        <begin position="196"/>
        <end position="340"/>
    </location>
</feature>
<dbReference type="Pfam" id="PF00534">
    <property type="entry name" value="Glycos_transf_1"/>
    <property type="match status" value="1"/>
</dbReference>
<dbReference type="RefSeq" id="WP_213214553.1">
    <property type="nucleotide sequence ID" value="NZ_QTKU01000001.1"/>
</dbReference>
<dbReference type="EMBL" id="QTKU01000001">
    <property type="protein sequence ID" value="MBS8258803.1"/>
    <property type="molecule type" value="Genomic_DNA"/>
</dbReference>
<dbReference type="InterPro" id="IPR001296">
    <property type="entry name" value="Glyco_trans_1"/>
</dbReference>
<sequence>MKIAFTAPMKPLDHPVPSGDRTMGRLIVQALESRGHDVRVASRFRSWSKDSGEDVQRAIRDEALAEADRVAGEWLAEGYRPDVFLTYHLYHKAPDWIGPALADKFGIAYAIVEASRAPKRKTGLWAFGFEAADAALARADQVAALHKADSECLADVVYKDRLRVLLPFLDADPYEEAARHGAATPHSPLKLLTVGMMRDGDKTRSYELLADALSRVADLPWELTIIGDGPNRESILARFPETRVRCLGAMEPEDLPDLYAAHDLFVWPAIREAFGFVFLEAQAAGLGVVAGDTFGVPDIVRHGETGLLSAEGDAEALAANLRQVLEAPERAKTLGDAARAHIAANHRLEAGARRLDALLEASLDQRWDRTPAPSRPAIVPDQT</sequence>
<dbReference type="CDD" id="cd03801">
    <property type="entry name" value="GT4_PimA-like"/>
    <property type="match status" value="1"/>
</dbReference>
<organism evidence="2 3">
    <name type="scientific">Roseibium polysiphoniae</name>
    <dbReference type="NCBI Taxonomy" id="2571221"/>
    <lineage>
        <taxon>Bacteria</taxon>
        <taxon>Pseudomonadati</taxon>
        <taxon>Pseudomonadota</taxon>
        <taxon>Alphaproteobacteria</taxon>
        <taxon>Hyphomicrobiales</taxon>
        <taxon>Stappiaceae</taxon>
        <taxon>Roseibium</taxon>
    </lineage>
</organism>
<comment type="caution">
    <text evidence="2">The sequence shown here is derived from an EMBL/GenBank/DDBJ whole genome shotgun (WGS) entry which is preliminary data.</text>
</comment>
<name>A0A944GPL6_9HYPH</name>
<gene>
    <name evidence="2" type="ORF">DYI23_01115</name>
</gene>
<protein>
    <submittedName>
        <fullName evidence="2">Glycosyltransferase</fullName>
    </submittedName>
</protein>
<evidence type="ECO:0000313" key="2">
    <source>
        <dbReference type="EMBL" id="MBS8258803.1"/>
    </source>
</evidence>
<accession>A0A944GPL6</accession>